<dbReference type="RefSeq" id="WP_095306736.1">
    <property type="nucleotide sequence ID" value="NZ_BORC01000001.1"/>
</dbReference>
<name>A0A920BSC0_9BACI</name>
<accession>A0A920BSC0</accession>
<evidence type="ECO:0000313" key="1">
    <source>
        <dbReference type="EMBL" id="GIN60559.1"/>
    </source>
</evidence>
<comment type="caution">
    <text evidence="1">The sequence shown here is derived from an EMBL/GenBank/DDBJ whole genome shotgun (WGS) entry which is preliminary data.</text>
</comment>
<organism evidence="1 2">
    <name type="scientific">Robertmurraya siralis</name>
    <dbReference type="NCBI Taxonomy" id="77777"/>
    <lineage>
        <taxon>Bacteria</taxon>
        <taxon>Bacillati</taxon>
        <taxon>Bacillota</taxon>
        <taxon>Bacilli</taxon>
        <taxon>Bacillales</taxon>
        <taxon>Bacillaceae</taxon>
        <taxon>Robertmurraya</taxon>
    </lineage>
</organism>
<proteinExistence type="predicted"/>
<evidence type="ECO:0000313" key="2">
    <source>
        <dbReference type="Proteomes" id="UP000682111"/>
    </source>
</evidence>
<sequence>MNARGFTFPVTLCILLLFSSFLAVHFQQYVMEKRFQFELAEFERNQFMFLQSLKKVEILLITEEQFKKTGQFHYENGTVTYQIEELDPEQLQISFRLFTSSQGELTGVGYFDQELQKMVKWTERN</sequence>
<keyword evidence="2" id="KW-1185">Reference proteome</keyword>
<reference evidence="1" key="1">
    <citation type="submission" date="2021-03" db="EMBL/GenBank/DDBJ databases">
        <title>Antimicrobial resistance genes in bacteria isolated from Japanese honey, and their potential for conferring macrolide and lincosamide resistance in the American foulbrood pathogen Paenibacillus larvae.</title>
        <authorList>
            <person name="Okamoto M."/>
            <person name="Kumagai M."/>
            <person name="Kanamori H."/>
            <person name="Takamatsu D."/>
        </authorList>
    </citation>
    <scope>NUCLEOTIDE SEQUENCE</scope>
    <source>
        <strain evidence="1">J27TS8</strain>
    </source>
</reference>
<dbReference type="OrthoDB" id="2933258at2"/>
<gene>
    <name evidence="1" type="ORF">J27TS8_05520</name>
</gene>
<dbReference type="EMBL" id="BORC01000001">
    <property type="protein sequence ID" value="GIN60559.1"/>
    <property type="molecule type" value="Genomic_DNA"/>
</dbReference>
<protein>
    <submittedName>
        <fullName evidence="1">Uncharacterized protein</fullName>
    </submittedName>
</protein>
<dbReference type="AlphaFoldDB" id="A0A920BSC0"/>
<dbReference type="Pfam" id="PF14173">
    <property type="entry name" value="ComGG"/>
    <property type="match status" value="1"/>
</dbReference>
<dbReference type="InterPro" id="IPR020372">
    <property type="entry name" value="Competence_ComGG"/>
</dbReference>
<dbReference type="Proteomes" id="UP000682111">
    <property type="component" value="Unassembled WGS sequence"/>
</dbReference>